<gene>
    <name evidence="3" type="ORF">C900_03433</name>
</gene>
<dbReference type="CDD" id="cd06223">
    <property type="entry name" value="PRTases_typeI"/>
    <property type="match status" value="1"/>
</dbReference>
<dbReference type="Pfam" id="PF00156">
    <property type="entry name" value="Pribosyltran"/>
    <property type="match status" value="1"/>
</dbReference>
<protein>
    <submittedName>
        <fullName evidence="3">Competence protein F</fullName>
    </submittedName>
</protein>
<dbReference type="InterPro" id="IPR051910">
    <property type="entry name" value="ComF/GntX_DNA_util-trans"/>
</dbReference>
<dbReference type="EMBL" id="AMZN01000050">
    <property type="protein sequence ID" value="ELR70660.1"/>
    <property type="molecule type" value="Genomic_DNA"/>
</dbReference>
<accession>L8JP88</accession>
<dbReference type="PANTHER" id="PTHR47505:SF1">
    <property type="entry name" value="DNA UTILIZATION PROTEIN YHGH"/>
    <property type="match status" value="1"/>
</dbReference>
<evidence type="ECO:0000259" key="2">
    <source>
        <dbReference type="Pfam" id="PF00156"/>
    </source>
</evidence>
<name>L8JP88_9BACT</name>
<dbReference type="InterPro" id="IPR029057">
    <property type="entry name" value="PRTase-like"/>
</dbReference>
<evidence type="ECO:0000313" key="3">
    <source>
        <dbReference type="EMBL" id="ELR70660.1"/>
    </source>
</evidence>
<sequence length="226" mass="25629">MLSDFISLFFPRYCMACGNSLVKGEEVICLKCDYEMPRTESHEDAQNFVAIKFYGKVRLTDAVACYKFSKHGKVQKLLHRLKYDGKPSIGEFIGRKYGIELRDNGFSECYDLIVPVPLHKIKLRRRKYNQSAVFADGLSQSLGLPFSDRHLVRTIKTSTQTRKSRFERWRNVESIFEINYPEVLKEKRILLVDDVITTGSTIESCANALLSAGCRSVGVAAIAAAK</sequence>
<dbReference type="OrthoDB" id="9779910at2"/>
<dbReference type="Proteomes" id="UP000011135">
    <property type="component" value="Unassembled WGS sequence"/>
</dbReference>
<dbReference type="STRING" id="1237149.C900_03433"/>
<dbReference type="AlphaFoldDB" id="L8JP88"/>
<comment type="caution">
    <text evidence="3">The sequence shown here is derived from an EMBL/GenBank/DDBJ whole genome shotgun (WGS) entry which is preliminary data.</text>
</comment>
<dbReference type="SUPFAM" id="SSF53271">
    <property type="entry name" value="PRTase-like"/>
    <property type="match status" value="1"/>
</dbReference>
<dbReference type="InterPro" id="IPR000836">
    <property type="entry name" value="PRTase_dom"/>
</dbReference>
<dbReference type="PANTHER" id="PTHR47505">
    <property type="entry name" value="DNA UTILIZATION PROTEIN YHGH"/>
    <property type="match status" value="1"/>
</dbReference>
<keyword evidence="4" id="KW-1185">Reference proteome</keyword>
<dbReference type="Gene3D" id="3.40.50.2020">
    <property type="match status" value="1"/>
</dbReference>
<feature type="domain" description="Phosphoribosyltransferase" evidence="2">
    <location>
        <begin position="131"/>
        <end position="224"/>
    </location>
</feature>
<evidence type="ECO:0000256" key="1">
    <source>
        <dbReference type="ARBA" id="ARBA00008007"/>
    </source>
</evidence>
<comment type="similarity">
    <text evidence="1">Belongs to the ComF/GntX family.</text>
</comment>
<proteinExistence type="inferred from homology"/>
<dbReference type="eggNOG" id="COG1040">
    <property type="taxonomic scope" value="Bacteria"/>
</dbReference>
<evidence type="ECO:0000313" key="4">
    <source>
        <dbReference type="Proteomes" id="UP000011135"/>
    </source>
</evidence>
<organism evidence="3 4">
    <name type="scientific">Fulvivirga imtechensis AK7</name>
    <dbReference type="NCBI Taxonomy" id="1237149"/>
    <lineage>
        <taxon>Bacteria</taxon>
        <taxon>Pseudomonadati</taxon>
        <taxon>Bacteroidota</taxon>
        <taxon>Cytophagia</taxon>
        <taxon>Cytophagales</taxon>
        <taxon>Fulvivirgaceae</taxon>
        <taxon>Fulvivirga</taxon>
    </lineage>
</organism>
<reference evidence="3 4" key="1">
    <citation type="submission" date="2012-12" db="EMBL/GenBank/DDBJ databases">
        <title>Genome assembly of Fulvivirga imtechensis AK7.</title>
        <authorList>
            <person name="Nupur N."/>
            <person name="Khatri I."/>
            <person name="Kumar R."/>
            <person name="Subramanian S."/>
            <person name="Pinnaka A."/>
        </authorList>
    </citation>
    <scope>NUCLEOTIDE SEQUENCE [LARGE SCALE GENOMIC DNA]</scope>
    <source>
        <strain evidence="3 4">AK7</strain>
    </source>
</reference>